<feature type="region of interest" description="Disordered" evidence="1">
    <location>
        <begin position="77"/>
        <end position="117"/>
    </location>
</feature>
<feature type="chain" id="PRO_5040272262" evidence="2">
    <location>
        <begin position="26"/>
        <end position="129"/>
    </location>
</feature>
<evidence type="ECO:0000256" key="1">
    <source>
        <dbReference type="SAM" id="MobiDB-lite"/>
    </source>
</evidence>
<keyword evidence="2" id="KW-0732">Signal</keyword>
<feature type="signal peptide" evidence="2">
    <location>
        <begin position="1"/>
        <end position="25"/>
    </location>
</feature>
<evidence type="ECO:0000313" key="4">
    <source>
        <dbReference type="Proteomes" id="UP000830671"/>
    </source>
</evidence>
<reference evidence="3" key="1">
    <citation type="journal article" date="2021" name="Mol. Plant Microbe Interact.">
        <title>Complete Genome Sequence of the Plant-Pathogenic Fungus Colletotrichum lupini.</title>
        <authorList>
            <person name="Baroncelli R."/>
            <person name="Pensec F."/>
            <person name="Da Lio D."/>
            <person name="Boufleur T."/>
            <person name="Vicente I."/>
            <person name="Sarrocco S."/>
            <person name="Picot A."/>
            <person name="Baraldi E."/>
            <person name="Sukno S."/>
            <person name="Thon M."/>
            <person name="Le Floch G."/>
        </authorList>
    </citation>
    <scope>NUCLEOTIDE SEQUENCE</scope>
    <source>
        <strain evidence="3">IMI 504893</strain>
    </source>
</reference>
<accession>A0A9Q8WKZ0</accession>
<dbReference type="EMBL" id="CP019478">
    <property type="protein sequence ID" value="UQC86632.1"/>
    <property type="molecule type" value="Genomic_DNA"/>
</dbReference>
<dbReference type="Proteomes" id="UP000830671">
    <property type="component" value="Chromosome 6"/>
</dbReference>
<dbReference type="RefSeq" id="XP_049148243.1">
    <property type="nucleotide sequence ID" value="XM_049291098.1"/>
</dbReference>
<evidence type="ECO:0000313" key="3">
    <source>
        <dbReference type="EMBL" id="UQC86632.1"/>
    </source>
</evidence>
<sequence length="129" mass="13610">MKTAAIVLWSLIAMALAIPLDSVAADPDAEICQAFCDGACPEGWTKKADDTGAGAARANVWLGGSESWAGVSEHLRLSPVPIENRPDPRDSNPSDDNNSNSQPNLPDDVHGSGPEVNGVDVVYRARVRC</sequence>
<proteinExistence type="predicted"/>
<evidence type="ECO:0000256" key="2">
    <source>
        <dbReference type="SAM" id="SignalP"/>
    </source>
</evidence>
<dbReference type="KEGG" id="clup:CLUP02_12134"/>
<dbReference type="AlphaFoldDB" id="A0A9Q8WKZ0"/>
<keyword evidence="4" id="KW-1185">Reference proteome</keyword>
<feature type="compositionally biased region" description="Low complexity" evidence="1">
    <location>
        <begin position="94"/>
        <end position="106"/>
    </location>
</feature>
<protein>
    <submittedName>
        <fullName evidence="3">Uncharacterized protein</fullName>
    </submittedName>
</protein>
<gene>
    <name evidence="3" type="ORF">CLUP02_12134</name>
</gene>
<name>A0A9Q8WKZ0_9PEZI</name>
<organism evidence="3 4">
    <name type="scientific">Colletotrichum lupini</name>
    <dbReference type="NCBI Taxonomy" id="145971"/>
    <lineage>
        <taxon>Eukaryota</taxon>
        <taxon>Fungi</taxon>
        <taxon>Dikarya</taxon>
        <taxon>Ascomycota</taxon>
        <taxon>Pezizomycotina</taxon>
        <taxon>Sordariomycetes</taxon>
        <taxon>Hypocreomycetidae</taxon>
        <taxon>Glomerellales</taxon>
        <taxon>Glomerellaceae</taxon>
        <taxon>Colletotrichum</taxon>
        <taxon>Colletotrichum acutatum species complex</taxon>
    </lineage>
</organism>
<dbReference type="GeneID" id="73346108"/>